<evidence type="ECO:0000313" key="2">
    <source>
        <dbReference type="Proteomes" id="UP000499080"/>
    </source>
</evidence>
<sequence>MGMDGGVQSEVRGLFPPRSILMVQALDERCLRDIAEDSRFIPNLLIPRRAPALHIGVPCIFSQIGAFWRPIFELIKNTLRFNYRQGRR</sequence>
<accession>A0A4Y2LE64</accession>
<protein>
    <submittedName>
        <fullName evidence="1">Uncharacterized protein</fullName>
    </submittedName>
</protein>
<gene>
    <name evidence="1" type="ORF">AVEN_175700_1</name>
</gene>
<dbReference type="Proteomes" id="UP000499080">
    <property type="component" value="Unassembled WGS sequence"/>
</dbReference>
<evidence type="ECO:0000313" key="1">
    <source>
        <dbReference type="EMBL" id="GBN12789.1"/>
    </source>
</evidence>
<keyword evidence="2" id="KW-1185">Reference proteome</keyword>
<reference evidence="1 2" key="1">
    <citation type="journal article" date="2019" name="Sci. Rep.">
        <title>Orb-weaving spider Araneus ventricosus genome elucidates the spidroin gene catalogue.</title>
        <authorList>
            <person name="Kono N."/>
            <person name="Nakamura H."/>
            <person name="Ohtoshi R."/>
            <person name="Moran D.A.P."/>
            <person name="Shinohara A."/>
            <person name="Yoshida Y."/>
            <person name="Fujiwara M."/>
            <person name="Mori M."/>
            <person name="Tomita M."/>
            <person name="Arakawa K."/>
        </authorList>
    </citation>
    <scope>NUCLEOTIDE SEQUENCE [LARGE SCALE GENOMIC DNA]</scope>
</reference>
<proteinExistence type="predicted"/>
<organism evidence="1 2">
    <name type="scientific">Araneus ventricosus</name>
    <name type="common">Orbweaver spider</name>
    <name type="synonym">Epeira ventricosa</name>
    <dbReference type="NCBI Taxonomy" id="182803"/>
    <lineage>
        <taxon>Eukaryota</taxon>
        <taxon>Metazoa</taxon>
        <taxon>Ecdysozoa</taxon>
        <taxon>Arthropoda</taxon>
        <taxon>Chelicerata</taxon>
        <taxon>Arachnida</taxon>
        <taxon>Araneae</taxon>
        <taxon>Araneomorphae</taxon>
        <taxon>Entelegynae</taxon>
        <taxon>Araneoidea</taxon>
        <taxon>Araneidae</taxon>
        <taxon>Araneus</taxon>
    </lineage>
</organism>
<dbReference type="EMBL" id="BGPR01005718">
    <property type="protein sequence ID" value="GBN12789.1"/>
    <property type="molecule type" value="Genomic_DNA"/>
</dbReference>
<comment type="caution">
    <text evidence="1">The sequence shown here is derived from an EMBL/GenBank/DDBJ whole genome shotgun (WGS) entry which is preliminary data.</text>
</comment>
<name>A0A4Y2LE64_ARAVE</name>
<dbReference type="AlphaFoldDB" id="A0A4Y2LE64"/>